<gene>
    <name evidence="2" type="ORF">JL102_10900</name>
</gene>
<sequence length="184" mass="21173">MIFFKNILRTRSFWIQACVLPVAIFSFLSFSIVPDINAKVKAIFLYNFSKYIEWPAEQTVGNFKIVIFGNYPALEMELRQMASQKTRGAQRFEIEVYNDLMKIPECHILYIAKSKNGEVSKLSDHLKLSNTLIVSDKDGPLSNGVGINFYYEHNKQKFEISVDNLSEHQLKPSDQLKLLAKTVD</sequence>
<name>A0A937F9Y6_9BACT</name>
<keyword evidence="1" id="KW-0472">Membrane</keyword>
<comment type="caution">
    <text evidence="2">The sequence shown here is derived from an EMBL/GenBank/DDBJ whole genome shotgun (WGS) entry which is preliminary data.</text>
</comment>
<evidence type="ECO:0000313" key="2">
    <source>
        <dbReference type="EMBL" id="MBL3656643.1"/>
    </source>
</evidence>
<dbReference type="InterPro" id="IPR025293">
    <property type="entry name" value="YfiR/HmsC-like"/>
</dbReference>
<dbReference type="EMBL" id="JAESIY010000005">
    <property type="protein sequence ID" value="MBL3656643.1"/>
    <property type="molecule type" value="Genomic_DNA"/>
</dbReference>
<dbReference type="Proteomes" id="UP000659388">
    <property type="component" value="Unassembled WGS sequence"/>
</dbReference>
<organism evidence="2 3">
    <name type="scientific">Fulvivirga sediminis</name>
    <dbReference type="NCBI Taxonomy" id="2803949"/>
    <lineage>
        <taxon>Bacteria</taxon>
        <taxon>Pseudomonadati</taxon>
        <taxon>Bacteroidota</taxon>
        <taxon>Cytophagia</taxon>
        <taxon>Cytophagales</taxon>
        <taxon>Fulvivirgaceae</taxon>
        <taxon>Fulvivirga</taxon>
    </lineage>
</organism>
<keyword evidence="1" id="KW-0812">Transmembrane</keyword>
<dbReference type="Pfam" id="PF13689">
    <property type="entry name" value="DUF4154"/>
    <property type="match status" value="1"/>
</dbReference>
<proteinExistence type="predicted"/>
<protein>
    <submittedName>
        <fullName evidence="2">YfiR family protein</fullName>
    </submittedName>
</protein>
<keyword evidence="1" id="KW-1133">Transmembrane helix</keyword>
<dbReference type="AlphaFoldDB" id="A0A937F9Y6"/>
<reference evidence="2" key="1">
    <citation type="submission" date="2021-01" db="EMBL/GenBank/DDBJ databases">
        <title>Fulvivirga kasyanovii gen. nov., sp nov., a novel member of the phylum Bacteroidetes isolated from seawater in a mussel farm.</title>
        <authorList>
            <person name="Zhao L.-H."/>
            <person name="Wang Z.-J."/>
        </authorList>
    </citation>
    <scope>NUCLEOTIDE SEQUENCE</scope>
    <source>
        <strain evidence="2">2943</strain>
    </source>
</reference>
<evidence type="ECO:0000256" key="1">
    <source>
        <dbReference type="SAM" id="Phobius"/>
    </source>
</evidence>
<feature type="transmembrane region" description="Helical" evidence="1">
    <location>
        <begin position="12"/>
        <end position="33"/>
    </location>
</feature>
<keyword evidence="3" id="KW-1185">Reference proteome</keyword>
<evidence type="ECO:0000313" key="3">
    <source>
        <dbReference type="Proteomes" id="UP000659388"/>
    </source>
</evidence>
<dbReference type="RefSeq" id="WP_202244429.1">
    <property type="nucleotide sequence ID" value="NZ_JAESIY010000005.1"/>
</dbReference>
<accession>A0A937F9Y6</accession>